<dbReference type="PRINTS" id="PR00380">
    <property type="entry name" value="KINESINHEAVY"/>
</dbReference>
<evidence type="ECO:0000256" key="11">
    <source>
        <dbReference type="PROSITE-ProRule" id="PRU00283"/>
    </source>
</evidence>
<keyword evidence="5 11" id="KW-0067">ATP-binding</keyword>
<feature type="binding site" evidence="11">
    <location>
        <begin position="97"/>
        <end position="104"/>
    </location>
    <ligand>
        <name>ATP</name>
        <dbReference type="ChEBI" id="CHEBI:30616"/>
    </ligand>
</feature>
<dbReference type="Pfam" id="PF00169">
    <property type="entry name" value="PH"/>
    <property type="match status" value="1"/>
</dbReference>
<name>A0ABM4HVY0_ODOVR</name>
<dbReference type="CDD" id="cd22726">
    <property type="entry name" value="FHA_KIF1A"/>
    <property type="match status" value="1"/>
</dbReference>
<evidence type="ECO:0000259" key="14">
    <source>
        <dbReference type="PROSITE" id="PS50003"/>
    </source>
</evidence>
<evidence type="ECO:0000256" key="5">
    <source>
        <dbReference type="ARBA" id="ARBA00022840"/>
    </source>
</evidence>
<keyword evidence="7 11" id="KW-0505">Motor protein</keyword>
<dbReference type="Pfam" id="PF00498">
    <property type="entry name" value="FHA"/>
    <property type="match status" value="1"/>
</dbReference>
<dbReference type="Gene3D" id="2.60.200.20">
    <property type="match status" value="1"/>
</dbReference>
<dbReference type="SMART" id="SM00240">
    <property type="entry name" value="FHA"/>
    <property type="match status" value="1"/>
</dbReference>
<dbReference type="SUPFAM" id="SSF52540">
    <property type="entry name" value="P-loop containing nucleoside triphosphate hydrolases"/>
    <property type="match status" value="1"/>
</dbReference>
<dbReference type="InterPro" id="IPR049779">
    <property type="entry name" value="FHA_KIF1A"/>
</dbReference>
<evidence type="ECO:0000256" key="10">
    <source>
        <dbReference type="ARBA" id="ARBA00066390"/>
    </source>
</evidence>
<evidence type="ECO:0000313" key="17">
    <source>
        <dbReference type="Proteomes" id="UP001652640"/>
    </source>
</evidence>
<accession>A0ABM4HVY0</accession>
<dbReference type="InterPro" id="IPR027417">
    <property type="entry name" value="P-loop_NTPase"/>
</dbReference>
<dbReference type="EC" id="5.6.1.3" evidence="10"/>
<protein>
    <recommendedName>
        <fullName evidence="10">plus-end-directed kinesin ATPase</fullName>
        <ecNumber evidence="10">5.6.1.3</ecNumber>
    </recommendedName>
</protein>
<dbReference type="RefSeq" id="XP_070319725.1">
    <property type="nucleotide sequence ID" value="XM_070463624.1"/>
</dbReference>
<dbReference type="PANTHER" id="PTHR47117">
    <property type="entry name" value="STAR-RELATED LIPID TRANSFER PROTEIN 9"/>
    <property type="match status" value="1"/>
</dbReference>
<organism evidence="17 18">
    <name type="scientific">Odocoileus virginianus</name>
    <name type="common">White-tailed deer</name>
    <dbReference type="NCBI Taxonomy" id="9874"/>
    <lineage>
        <taxon>Eukaryota</taxon>
        <taxon>Metazoa</taxon>
        <taxon>Chordata</taxon>
        <taxon>Craniata</taxon>
        <taxon>Vertebrata</taxon>
        <taxon>Euteleostomi</taxon>
        <taxon>Mammalia</taxon>
        <taxon>Eutheria</taxon>
        <taxon>Laurasiatheria</taxon>
        <taxon>Artiodactyla</taxon>
        <taxon>Ruminantia</taxon>
        <taxon>Pecora</taxon>
        <taxon>Cervidae</taxon>
        <taxon>Odocoileinae</taxon>
        <taxon>Odocoileus</taxon>
    </lineage>
</organism>
<dbReference type="Pfam" id="PF16183">
    <property type="entry name" value="Kinesin_assoc"/>
    <property type="match status" value="1"/>
</dbReference>
<evidence type="ECO:0000256" key="4">
    <source>
        <dbReference type="ARBA" id="ARBA00022741"/>
    </source>
</evidence>
<proteinExistence type="inferred from homology"/>
<dbReference type="SMART" id="SM00129">
    <property type="entry name" value="KISc"/>
    <property type="match status" value="1"/>
</dbReference>
<comment type="similarity">
    <text evidence="11">Belongs to the TRAFAC class myosin-kinesin ATPase superfamily. Kinesin family.</text>
</comment>
<dbReference type="CDD" id="cd01233">
    <property type="entry name" value="PH_KIFIA_KIFIB"/>
    <property type="match status" value="1"/>
</dbReference>
<feature type="coiled-coil region" evidence="12">
    <location>
        <begin position="663"/>
        <end position="697"/>
    </location>
</feature>
<comment type="catalytic activity">
    <reaction evidence="9">
        <text>ATP + H2O + a kinesin associated with a microtubule at position (n) = ADP + phosphate a kinesin associated with a microtubule at position (n+1, toward the plus end).</text>
        <dbReference type="EC" id="5.6.1.3"/>
    </reaction>
</comment>
<feature type="domain" description="Kinesin motor" evidence="16">
    <location>
        <begin position="5"/>
        <end position="354"/>
    </location>
</feature>
<dbReference type="InterPro" id="IPR008984">
    <property type="entry name" value="SMAD_FHA_dom_sf"/>
</dbReference>
<dbReference type="SUPFAM" id="SSF49879">
    <property type="entry name" value="SMAD/FHA domain"/>
    <property type="match status" value="1"/>
</dbReference>
<dbReference type="InterPro" id="IPR011993">
    <property type="entry name" value="PH-like_dom_sf"/>
</dbReference>
<dbReference type="CDD" id="cd01365">
    <property type="entry name" value="KISc_KIF1A_KIF1B"/>
    <property type="match status" value="1"/>
</dbReference>
<dbReference type="GeneID" id="110150276"/>
<dbReference type="Pfam" id="PF00225">
    <property type="entry name" value="Kinesin"/>
    <property type="match status" value="1"/>
</dbReference>
<evidence type="ECO:0000256" key="6">
    <source>
        <dbReference type="ARBA" id="ARBA00023054"/>
    </source>
</evidence>
<dbReference type="PANTHER" id="PTHR47117:SF2">
    <property type="entry name" value="KINESIN-LIKE PROTEIN KIF1A ISOFORM X1"/>
    <property type="match status" value="1"/>
</dbReference>
<evidence type="ECO:0000256" key="13">
    <source>
        <dbReference type="SAM" id="MobiDB-lite"/>
    </source>
</evidence>
<dbReference type="InterPro" id="IPR000253">
    <property type="entry name" value="FHA_dom"/>
</dbReference>
<evidence type="ECO:0000256" key="7">
    <source>
        <dbReference type="ARBA" id="ARBA00023175"/>
    </source>
</evidence>
<keyword evidence="6 12" id="KW-0175">Coiled coil</keyword>
<keyword evidence="2" id="KW-0963">Cytoplasm</keyword>
<dbReference type="Gene3D" id="3.40.850.10">
    <property type="entry name" value="Kinesin motor domain"/>
    <property type="match status" value="1"/>
</dbReference>
<dbReference type="InterPro" id="IPR001849">
    <property type="entry name" value="PH_domain"/>
</dbReference>
<keyword evidence="8" id="KW-0206">Cytoskeleton</keyword>
<dbReference type="Pfam" id="PF12473">
    <property type="entry name" value="DUF3694"/>
    <property type="match status" value="1"/>
</dbReference>
<evidence type="ECO:0000256" key="2">
    <source>
        <dbReference type="ARBA" id="ARBA00022490"/>
    </source>
</evidence>
<keyword evidence="17" id="KW-1185">Reference proteome</keyword>
<gene>
    <name evidence="18" type="primary">KIF1A</name>
</gene>
<feature type="coiled-coil region" evidence="12">
    <location>
        <begin position="465"/>
        <end position="492"/>
    </location>
</feature>
<evidence type="ECO:0000256" key="8">
    <source>
        <dbReference type="ARBA" id="ARBA00023212"/>
    </source>
</evidence>
<feature type="compositionally biased region" description="Low complexity" evidence="13">
    <location>
        <begin position="1456"/>
        <end position="1479"/>
    </location>
</feature>
<dbReference type="PROSITE" id="PS50006">
    <property type="entry name" value="FHA_DOMAIN"/>
    <property type="match status" value="1"/>
</dbReference>
<dbReference type="Pfam" id="PF12423">
    <property type="entry name" value="KIF1B"/>
    <property type="match status" value="1"/>
</dbReference>
<dbReference type="SMART" id="SM00233">
    <property type="entry name" value="PH"/>
    <property type="match status" value="1"/>
</dbReference>
<evidence type="ECO:0000259" key="16">
    <source>
        <dbReference type="PROSITE" id="PS50067"/>
    </source>
</evidence>
<dbReference type="InterPro" id="IPR001752">
    <property type="entry name" value="Kinesin_motor_dom"/>
</dbReference>
<feature type="region of interest" description="Disordered" evidence="13">
    <location>
        <begin position="1565"/>
        <end position="1601"/>
    </location>
</feature>
<dbReference type="Proteomes" id="UP001652640">
    <property type="component" value="Unplaced"/>
</dbReference>
<dbReference type="SUPFAM" id="SSF50729">
    <property type="entry name" value="PH domain-like"/>
    <property type="match status" value="1"/>
</dbReference>
<evidence type="ECO:0000313" key="18">
    <source>
        <dbReference type="RefSeq" id="XP_070319725.1"/>
    </source>
</evidence>
<dbReference type="InterPro" id="IPR022140">
    <property type="entry name" value="Kinesin-like_KIF1-typ"/>
</dbReference>
<dbReference type="InterPro" id="IPR032405">
    <property type="entry name" value="Kinesin_assoc"/>
</dbReference>
<dbReference type="InterPro" id="IPR019821">
    <property type="entry name" value="Kinesin_motor_CS"/>
</dbReference>
<feature type="domain" description="FHA" evidence="15">
    <location>
        <begin position="551"/>
        <end position="607"/>
    </location>
</feature>
<dbReference type="PROSITE" id="PS50067">
    <property type="entry name" value="KINESIN_MOTOR_2"/>
    <property type="match status" value="1"/>
</dbReference>
<reference evidence="18" key="1">
    <citation type="submission" date="2025-08" db="UniProtKB">
        <authorList>
            <consortium name="RefSeq"/>
        </authorList>
    </citation>
    <scope>IDENTIFICATION</scope>
    <source>
        <tissue evidence="18">Tongue muscle</tissue>
    </source>
</reference>
<keyword evidence="4 11" id="KW-0547">Nucleotide-binding</keyword>
<dbReference type="InterPro" id="IPR036961">
    <property type="entry name" value="Kinesin_motor_dom_sf"/>
</dbReference>
<dbReference type="InterPro" id="IPR049780">
    <property type="entry name" value="PH_KIFIA_KIFIB"/>
</dbReference>
<dbReference type="InterPro" id="IPR022164">
    <property type="entry name" value="Kinesin-like"/>
</dbReference>
<dbReference type="Gene3D" id="6.10.250.2520">
    <property type="match status" value="1"/>
</dbReference>
<evidence type="ECO:0000256" key="9">
    <source>
        <dbReference type="ARBA" id="ARBA00050273"/>
    </source>
</evidence>
<keyword evidence="3" id="KW-0493">Microtubule</keyword>
<evidence type="ECO:0000256" key="3">
    <source>
        <dbReference type="ARBA" id="ARBA00022701"/>
    </source>
</evidence>
<feature type="domain" description="PH" evidence="14">
    <location>
        <begin position="1618"/>
        <end position="1716"/>
    </location>
</feature>
<dbReference type="PROSITE" id="PS00411">
    <property type="entry name" value="KINESIN_MOTOR_1"/>
    <property type="match status" value="1"/>
</dbReference>
<dbReference type="PROSITE" id="PS50003">
    <property type="entry name" value="PH_DOMAIN"/>
    <property type="match status" value="1"/>
</dbReference>
<evidence type="ECO:0000256" key="12">
    <source>
        <dbReference type="SAM" id="Coils"/>
    </source>
</evidence>
<evidence type="ECO:0000256" key="1">
    <source>
        <dbReference type="ARBA" id="ARBA00004245"/>
    </source>
</evidence>
<comment type="subcellular location">
    <subcellularLocation>
        <location evidence="1">Cytoplasm</location>
        <location evidence="1">Cytoskeleton</location>
    </subcellularLocation>
</comment>
<evidence type="ECO:0000259" key="15">
    <source>
        <dbReference type="PROSITE" id="PS50006"/>
    </source>
</evidence>
<feature type="region of interest" description="Disordered" evidence="13">
    <location>
        <begin position="1444"/>
        <end position="1489"/>
    </location>
</feature>
<dbReference type="Gene3D" id="2.30.29.30">
    <property type="entry name" value="Pleckstrin-homology domain (PH domain)/Phosphotyrosine-binding domain (PTB)"/>
    <property type="match status" value="1"/>
</dbReference>
<sequence length="1733" mass="195108">MAGASVKVAVRVRPFNSREMSRESKCIIQMSGSTTTIVNPKQPKETPKSFSFDYSYWSHTSPEDINYASQKQVYRDIGEEMLQHAFEGYNVCIFAYGQTGAGKSYTMMGKQEKDQQGIIPQLCEDLFSRINDTTNDNMSYSVEVSYMEIYCERVRDLLNPKNKGNLRVREHPLLGPYVEDLSKLAVTSYNDIQDLMDSGNKARTVAATNMNETSSRSHAVFNIIFTQKRHDAETNITTEKVSKISLVDLAGSERADSTGAKGTRLKEGANINKSLTTLGKVISALAEMDSGPNKNKKKKKTDFIPYRDSVLTWLLRENLGGNSRTAMVAALSPADINYDETLSTLRYADRAKQIRCNAVINEDPNNKLIRELKDEVTRLRDLLYAQGLGDITDTGTVPGGPRYVSDLENNNRNRGGVELNPAPDNLSTVTNALVGMSPSSSLSALSSRAASVSSLHERILFAPGSEEAIERLKETEKIIAELNETWEEKLRRTEAIRMEREALLAEMGVAMREDGGTLGVFSPKKTPHLVNLNEDPLMSECLLYYIKDGITRVGREDAEKRQDIVLSGHFIKEEHCVFRSDSRGGSEAVVTLEPCEGADTYVNGKKVTEPSVLRSGNRIIMGKSHVFRFNHPEQARQERERTPCAETPAEPVDWAFAQRELLEKQGIDMKQEMEQRLQELEDQYRREREEATYLLEQQRLDYESKLEALQKQMDSRYYPEVNEEEEEPEDEVQWTERECELALWAFRKWKWYQFTSLRDLLWGNAIFLKEANAISVELKKKVQFQFVLLTDTLYSPLPPDLLPPEAAKDRETRPFPRTIVAVEVQDQKNGATHYWTLEKLRQRLDLMREMYDRAAEVPSSVIEDCDNVVTGGDPFYDRFPWFRLVGRAFVYLSNLLYPVPLVHRVAIVSEKGEVKGFLRVAVQAISADEEAPDYGSGVRQSGTAKISFDDQHFEKFQAESCPGVGMSRSGTSQEELRIVEGQGQAADSGPSADEVNNNTCSAVTPEGLLDSPEKAALDGPLDAALDHLGLGSTFTFRVTVLQASSISAEYADIFCQFNFIHRHDEAFSTEPLKNTGRGPPLGFYHVQNIAVEVTRSFIEYIKSQPLVFEVFGHYQQHPFPPLCKDVLSPLRPSRRHFPRVMPLSKPVPATKLSTLTRPCPGPCHCKYDLLVYFEICELEANGDYIPAVVDHRGGMPCMGTFLLHQGIQRRITVTLLHETGSHIRWKEVRELVVGRIRNTPETDESLIDPNILSLSILSSGYICPAQDDRQFLDSDMPRTFYQFEAAWDSSMHNSLLLNRVTPYREKIYMTLSAYIEMENCTQPAVVTKDFCMVFYSRDAKLPASRSIRNLFGSGSLRASESNRVTGVYELSLCHVADAGSPGMQRRRRRVLDTSVAYVRGEENLAGWRPRSDSLILDHQWELEKLSLLQEVEKTRHYLLLREKLETAQRPGPEAPSPASSEDSEAHGSSSASSPLTAEARPASLEAPSERQRELAVKCLRLLTHSFNREYTHSHVCVSASESKLSEMSVTLLRDPSMSPLGAATLTPSSTCPSLVEGRYGASDLRTLQPCSRPASPEPEPLPEADAKKPPSPARAAEADKEPQRLLVPDIQEIRVSPIVSKKGYLHFLEPHTAGWAKRFVVVRRPYAYMYNSDKDAVERFVLNLSTAQVEYSEDQQAMLKTPNTFAVCTEHRGILLQASSDKDMHDWLYAFNPLLAGTIRSKLSRRRSAQMRV</sequence>